<dbReference type="InterPro" id="IPR004443">
    <property type="entry name" value="YjeF_N_dom"/>
</dbReference>
<organism evidence="7 8">
    <name type="scientific">Glossina austeni</name>
    <name type="common">Savannah tsetse fly</name>
    <dbReference type="NCBI Taxonomy" id="7395"/>
    <lineage>
        <taxon>Eukaryota</taxon>
        <taxon>Metazoa</taxon>
        <taxon>Ecdysozoa</taxon>
        <taxon>Arthropoda</taxon>
        <taxon>Hexapoda</taxon>
        <taxon>Insecta</taxon>
        <taxon>Pterygota</taxon>
        <taxon>Neoptera</taxon>
        <taxon>Endopterygota</taxon>
        <taxon>Diptera</taxon>
        <taxon>Brachycera</taxon>
        <taxon>Muscomorpha</taxon>
        <taxon>Hippoboscoidea</taxon>
        <taxon>Glossinidae</taxon>
        <taxon>Glossina</taxon>
    </lineage>
</organism>
<dbReference type="SMART" id="SM01199">
    <property type="entry name" value="FDF"/>
    <property type="match status" value="1"/>
</dbReference>
<dbReference type="GO" id="GO:0031087">
    <property type="term" value="P:deadenylation-independent decapping of nuclear-transcribed mRNA"/>
    <property type="evidence" value="ECO:0007669"/>
    <property type="project" value="InterPro"/>
</dbReference>
<sequence>MEEDWTGKAVSIECNKQLGIFQGIISQCSPSEITIIRAFRNGVPLRKQNAEVTLRSSDLVKISLLPSYNVHNTVIPTVIKKPTPVKQPNFVSTGNTNTAHNGSQQLQNAALSLSSKMLNIKLSNSDADNMENISSTSRASSAQKVLYNSPPQKSVAQFFGNLIPPKVEVKLGSGASSSFSGLSSFNTNGWNSENFNGCRGRISNPIDIVNNNSELQRSHNNTTGSITKSNPGSNGYPKTPRSFNNSGANSYNGNTINTFASRNKLRNKQLRRDSSIKYCQTFDTSVNDPLLHEDFDFEGNLALFDKQAIWDSLNSGKKPDLVQHAVSAQHQQKFRHDENIIVSEPAQMRQIESLFEGSEDFVTDEGLIIPTIPLFVRTKIETCAEKSGFTVQRQLDLLARGTVDLAILLLGGARRLTPNNRHQWPTIVIISEKSDNFRASNVGAATGRQLASHGLKVLLYLEGDAKNIEQKSIEISLFKATGNTVVFTSDALPIPDLVILSTSSANLSGNIKKWLNDNRASVLAVDPPPNGINDVCIKHAILPILPLNGISSNHYGKLYLCNLGIPDKFYRDAGVKYKSPFGHKFVIPIHSKN</sequence>
<dbReference type="SMART" id="SM01271">
    <property type="entry name" value="LSM14"/>
    <property type="match status" value="1"/>
</dbReference>
<dbReference type="Proteomes" id="UP000078200">
    <property type="component" value="Unassembled WGS sequence"/>
</dbReference>
<evidence type="ECO:0000259" key="6">
    <source>
        <dbReference type="PROSITE" id="PS51512"/>
    </source>
</evidence>
<dbReference type="PANTHER" id="PTHR13612:SF0">
    <property type="entry name" value="ENHANCER OF MRNA-DECAPPING PROTEIN 3"/>
    <property type="match status" value="1"/>
</dbReference>
<comment type="subcellular location">
    <subcellularLocation>
        <location evidence="1">Cytoplasm</location>
        <location evidence="1">P-body</location>
    </subcellularLocation>
</comment>
<dbReference type="Pfam" id="PF09532">
    <property type="entry name" value="FDF"/>
    <property type="match status" value="1"/>
</dbReference>
<evidence type="ECO:0000313" key="7">
    <source>
        <dbReference type="EnsemblMetazoa" id="GAUT006590-PA"/>
    </source>
</evidence>
<dbReference type="GO" id="GO:0003729">
    <property type="term" value="F:mRNA binding"/>
    <property type="evidence" value="ECO:0007669"/>
    <property type="project" value="InterPro"/>
</dbReference>
<evidence type="ECO:0000256" key="1">
    <source>
        <dbReference type="ARBA" id="ARBA00004201"/>
    </source>
</evidence>
<dbReference type="InterPro" id="IPR019050">
    <property type="entry name" value="FDF_dom"/>
</dbReference>
<dbReference type="InterPro" id="IPR025609">
    <property type="entry name" value="Lsm14-like_N"/>
</dbReference>
<dbReference type="InterPro" id="IPR036652">
    <property type="entry name" value="YjeF_N_dom_sf"/>
</dbReference>
<comment type="similarity">
    <text evidence="2">Belongs to the EDC3 family.</text>
</comment>
<dbReference type="SUPFAM" id="SSF64153">
    <property type="entry name" value="YjeF N-terminal domain-like"/>
    <property type="match status" value="1"/>
</dbReference>
<keyword evidence="4" id="KW-0963">Cytoplasm</keyword>
<evidence type="ECO:0000256" key="4">
    <source>
        <dbReference type="ARBA" id="ARBA00022490"/>
    </source>
</evidence>
<accession>A0A1A9UJ80</accession>
<name>A0A1A9UJ80_GLOAU</name>
<dbReference type="Gene3D" id="3.40.50.10260">
    <property type="entry name" value="YjeF N-terminal domain"/>
    <property type="match status" value="1"/>
</dbReference>
<dbReference type="Gene3D" id="2.30.30.100">
    <property type="match status" value="1"/>
</dbReference>
<dbReference type="PROSITE" id="PS51512">
    <property type="entry name" value="DFDF"/>
    <property type="match status" value="1"/>
</dbReference>
<keyword evidence="8" id="KW-1185">Reference proteome</keyword>
<feature type="domain" description="DFDF" evidence="6">
    <location>
        <begin position="283"/>
        <end position="319"/>
    </location>
</feature>
<evidence type="ECO:0000259" key="5">
    <source>
        <dbReference type="PROSITE" id="PS51385"/>
    </source>
</evidence>
<evidence type="ECO:0000313" key="8">
    <source>
        <dbReference type="Proteomes" id="UP000078200"/>
    </source>
</evidence>
<dbReference type="STRING" id="7395.A0A1A9UJ80"/>
<dbReference type="PANTHER" id="PTHR13612">
    <property type="entry name" value="ENHANCER OF MRNA-DECAPPING PROTEIN 3"/>
    <property type="match status" value="1"/>
</dbReference>
<dbReference type="InterPro" id="IPR025762">
    <property type="entry name" value="DFDF"/>
</dbReference>
<dbReference type="AlphaFoldDB" id="A0A1A9UJ80"/>
<dbReference type="CDD" id="cd01737">
    <property type="entry name" value="LSm16_N"/>
    <property type="match status" value="1"/>
</dbReference>
<evidence type="ECO:0000256" key="3">
    <source>
        <dbReference type="ARBA" id="ARBA00015797"/>
    </source>
</evidence>
<dbReference type="VEuPathDB" id="VectorBase:GAUT006590"/>
<evidence type="ECO:0000256" key="2">
    <source>
        <dbReference type="ARBA" id="ARBA00006610"/>
    </source>
</evidence>
<protein>
    <recommendedName>
        <fullName evidence="3">Enhancer of mRNA-decapping protein 3</fullName>
    </recommendedName>
</protein>
<dbReference type="EnsemblMetazoa" id="GAUT006590-RA">
    <property type="protein sequence ID" value="GAUT006590-PA"/>
    <property type="gene ID" value="GAUT006590"/>
</dbReference>
<reference evidence="7" key="1">
    <citation type="submission" date="2020-05" db="UniProtKB">
        <authorList>
            <consortium name="EnsemblMetazoa"/>
        </authorList>
    </citation>
    <scope>IDENTIFICATION</scope>
    <source>
        <strain evidence="7">TTRI</strain>
    </source>
</reference>
<dbReference type="FunFam" id="3.40.50.10260:FF:000009">
    <property type="entry name" value="AGAP003131-PA"/>
    <property type="match status" value="1"/>
</dbReference>
<proteinExistence type="inferred from homology"/>
<dbReference type="PROSITE" id="PS51385">
    <property type="entry name" value="YJEF_N"/>
    <property type="match status" value="1"/>
</dbReference>
<feature type="domain" description="YjeF N-terminal" evidence="5">
    <location>
        <begin position="376"/>
        <end position="571"/>
    </location>
</feature>
<dbReference type="InterPro" id="IPR034107">
    <property type="entry name" value="Lsm16_N"/>
</dbReference>
<dbReference type="GO" id="GO:0000932">
    <property type="term" value="C:P-body"/>
    <property type="evidence" value="ECO:0007669"/>
    <property type="project" value="UniProtKB-SubCell"/>
</dbReference>
<dbReference type="GO" id="GO:0033962">
    <property type="term" value="P:P-body assembly"/>
    <property type="evidence" value="ECO:0007669"/>
    <property type="project" value="TreeGrafter"/>
</dbReference>